<dbReference type="Proteomes" id="UP000076442">
    <property type="component" value="Unassembled WGS sequence"/>
</dbReference>
<protein>
    <recommendedName>
        <fullName evidence="3">GTP cyclohydrolase II</fullName>
        <ecNumber evidence="3">3.5.4.25</ecNumber>
    </recommendedName>
</protein>
<keyword evidence="4" id="KW-0686">Riboflavin biosynthesis</keyword>
<evidence type="ECO:0000256" key="1">
    <source>
        <dbReference type="ARBA" id="ARBA00001947"/>
    </source>
</evidence>
<gene>
    <name evidence="12" type="ORF">B4122_0768</name>
</gene>
<evidence type="ECO:0000313" key="13">
    <source>
        <dbReference type="Proteomes" id="UP000076442"/>
    </source>
</evidence>
<dbReference type="InterPro" id="IPR032677">
    <property type="entry name" value="GTP_cyclohydro_II"/>
</dbReference>
<keyword evidence="9" id="KW-0342">GTP-binding</keyword>
<evidence type="ECO:0000256" key="3">
    <source>
        <dbReference type="ARBA" id="ARBA00012762"/>
    </source>
</evidence>
<name>A0AAP1E8M0_BACIU</name>
<dbReference type="NCBIfam" id="NF001591">
    <property type="entry name" value="PRK00393.1"/>
    <property type="match status" value="1"/>
</dbReference>
<dbReference type="GO" id="GO:0046872">
    <property type="term" value="F:metal ion binding"/>
    <property type="evidence" value="ECO:0007669"/>
    <property type="project" value="UniProtKB-KW"/>
</dbReference>
<evidence type="ECO:0000256" key="2">
    <source>
        <dbReference type="ARBA" id="ARBA00004853"/>
    </source>
</evidence>
<keyword evidence="6" id="KW-0547">Nucleotide-binding</keyword>
<dbReference type="PANTHER" id="PTHR21327:SF18">
    <property type="entry name" value="3,4-DIHYDROXY-2-BUTANONE 4-PHOSPHATE SYNTHASE"/>
    <property type="match status" value="1"/>
</dbReference>
<dbReference type="GO" id="GO:0003935">
    <property type="term" value="F:GTP cyclohydrolase II activity"/>
    <property type="evidence" value="ECO:0007669"/>
    <property type="project" value="UniProtKB-EC"/>
</dbReference>
<sequence>MDSSLLQLKLEDIKLLAKKLKVIPYKKRYIYLFGPVELPVSLNGESIFFRWYTWFIHGEMWSLTKVLGKLPNLSQHEFQQSSVLIYGDFENSERAKVRLHSICHTGDIFGSEKCDCGTQLHLSLQKIYESGSGALFYLSNHEGRGIGLFSKSMTYVLQQEGYSTVEANLLLGYKEDCRNYEEVSFLLQKLRKKPIILLTNNPDKIINLRKRGIIIEGFENVIGDVNKYNIKYLETKINDMNHSFKLVKEDEECIQDQ</sequence>
<dbReference type="GO" id="GO:0005525">
    <property type="term" value="F:GTP binding"/>
    <property type="evidence" value="ECO:0007669"/>
    <property type="project" value="UniProtKB-KW"/>
</dbReference>
<dbReference type="Gene3D" id="3.40.50.10990">
    <property type="entry name" value="GTP cyclohydrolase II"/>
    <property type="match status" value="1"/>
</dbReference>
<organism evidence="12 13">
    <name type="scientific">Bacillus subtilis</name>
    <dbReference type="NCBI Taxonomy" id="1423"/>
    <lineage>
        <taxon>Bacteria</taxon>
        <taxon>Bacillati</taxon>
        <taxon>Bacillota</taxon>
        <taxon>Bacilli</taxon>
        <taxon>Bacillales</taxon>
        <taxon>Bacillaceae</taxon>
        <taxon>Bacillus</taxon>
    </lineage>
</organism>
<dbReference type="RefSeq" id="WP_042977021.1">
    <property type="nucleotide sequence ID" value="NZ_CP076083.1"/>
</dbReference>
<accession>A0AAP1E8M0</accession>
<comment type="caution">
    <text evidence="12">The sequence shown here is derived from an EMBL/GenBank/DDBJ whole genome shotgun (WGS) entry which is preliminary data.</text>
</comment>
<dbReference type="GO" id="GO:0009231">
    <property type="term" value="P:riboflavin biosynthetic process"/>
    <property type="evidence" value="ECO:0007669"/>
    <property type="project" value="UniProtKB-KW"/>
</dbReference>
<evidence type="ECO:0000256" key="9">
    <source>
        <dbReference type="ARBA" id="ARBA00023134"/>
    </source>
</evidence>
<dbReference type="InterPro" id="IPR036144">
    <property type="entry name" value="RibA-like_sf"/>
</dbReference>
<proteinExistence type="predicted"/>
<dbReference type="PANTHER" id="PTHR21327">
    <property type="entry name" value="GTP CYCLOHYDROLASE II-RELATED"/>
    <property type="match status" value="1"/>
</dbReference>
<dbReference type="EMBL" id="LJZV01000003">
    <property type="protein sequence ID" value="KZD94072.1"/>
    <property type="molecule type" value="Genomic_DNA"/>
</dbReference>
<dbReference type="CDD" id="cd00641">
    <property type="entry name" value="GTP_cyclohydro2"/>
    <property type="match status" value="1"/>
</dbReference>
<evidence type="ECO:0000256" key="6">
    <source>
        <dbReference type="ARBA" id="ARBA00022741"/>
    </source>
</evidence>
<reference evidence="12 13" key="1">
    <citation type="submission" date="2015-09" db="EMBL/GenBank/DDBJ databases">
        <title>Spore heat resistance.</title>
        <authorList>
            <person name="Boekhorst J."/>
            <person name="Berendsen E.M."/>
            <person name="Wells-Bennik M.H."/>
            <person name="Kuipers O.P."/>
        </authorList>
    </citation>
    <scope>NUCLEOTIDE SEQUENCE [LARGE SCALE GENOMIC DNA]</scope>
    <source>
        <strain evidence="12 13">B4122</strain>
    </source>
</reference>
<keyword evidence="7" id="KW-0378">Hydrolase</keyword>
<evidence type="ECO:0000256" key="4">
    <source>
        <dbReference type="ARBA" id="ARBA00022619"/>
    </source>
</evidence>
<evidence type="ECO:0000259" key="11">
    <source>
        <dbReference type="Pfam" id="PF00925"/>
    </source>
</evidence>
<feature type="domain" description="GTP cyclohydrolase II" evidence="11">
    <location>
        <begin position="79"/>
        <end position="217"/>
    </location>
</feature>
<comment type="catalytic activity">
    <reaction evidence="10">
        <text>GTP + 4 H2O = 2,5-diamino-6-hydroxy-4-(5-phosphoribosylamino)-pyrimidine + formate + 2 phosphate + 3 H(+)</text>
        <dbReference type="Rhea" id="RHEA:23704"/>
        <dbReference type="ChEBI" id="CHEBI:15377"/>
        <dbReference type="ChEBI" id="CHEBI:15378"/>
        <dbReference type="ChEBI" id="CHEBI:15740"/>
        <dbReference type="ChEBI" id="CHEBI:37565"/>
        <dbReference type="ChEBI" id="CHEBI:43474"/>
        <dbReference type="ChEBI" id="CHEBI:58614"/>
        <dbReference type="EC" id="3.5.4.25"/>
    </reaction>
</comment>
<comment type="cofactor">
    <cofactor evidence="1">
        <name>Zn(2+)</name>
        <dbReference type="ChEBI" id="CHEBI:29105"/>
    </cofactor>
</comment>
<evidence type="ECO:0000313" key="12">
    <source>
        <dbReference type="EMBL" id="KZD94072.1"/>
    </source>
</evidence>
<dbReference type="GO" id="GO:0005829">
    <property type="term" value="C:cytosol"/>
    <property type="evidence" value="ECO:0007669"/>
    <property type="project" value="TreeGrafter"/>
</dbReference>
<evidence type="ECO:0000256" key="8">
    <source>
        <dbReference type="ARBA" id="ARBA00022833"/>
    </source>
</evidence>
<keyword evidence="8" id="KW-0862">Zinc</keyword>
<evidence type="ECO:0000256" key="10">
    <source>
        <dbReference type="ARBA" id="ARBA00049295"/>
    </source>
</evidence>
<evidence type="ECO:0000256" key="7">
    <source>
        <dbReference type="ARBA" id="ARBA00022801"/>
    </source>
</evidence>
<evidence type="ECO:0000256" key="5">
    <source>
        <dbReference type="ARBA" id="ARBA00022723"/>
    </source>
</evidence>
<dbReference type="AlphaFoldDB" id="A0AAP1E8M0"/>
<dbReference type="Pfam" id="PF00925">
    <property type="entry name" value="GTP_cyclohydro2"/>
    <property type="match status" value="1"/>
</dbReference>
<comment type="pathway">
    <text evidence="2">Cofactor biosynthesis; riboflavin biosynthesis; 5-amino-6-(D-ribitylamino)uracil from GTP: step 1/4.</text>
</comment>
<dbReference type="EC" id="3.5.4.25" evidence="3"/>
<keyword evidence="5" id="KW-0479">Metal-binding</keyword>
<dbReference type="SUPFAM" id="SSF142695">
    <property type="entry name" value="RibA-like"/>
    <property type="match status" value="1"/>
</dbReference>
<dbReference type="InterPro" id="IPR000926">
    <property type="entry name" value="RibA"/>
</dbReference>